<dbReference type="PANTHER" id="PTHR10492">
    <property type="match status" value="1"/>
</dbReference>
<protein>
    <submittedName>
        <fullName evidence="1">Uncharacterized protein</fullName>
    </submittedName>
</protein>
<comment type="caution">
    <text evidence="1">The sequence shown here is derived from an EMBL/GenBank/DDBJ whole genome shotgun (WGS) entry which is preliminary data.</text>
</comment>
<sequence>MMHGPCESARKNSPCMINDQCSKHFPKRFVEHTTLDEDGYPVYRRRNDGRTISKNGVDLDNRYVVSHNRYLLLKHATHVNVEWCNQYRSIKYLFKHVNKGNDRITATFY</sequence>
<dbReference type="EMBL" id="CAMAPE010000031">
    <property type="protein sequence ID" value="CAH9093957.1"/>
    <property type="molecule type" value="Genomic_DNA"/>
</dbReference>
<evidence type="ECO:0000313" key="2">
    <source>
        <dbReference type="Proteomes" id="UP001152484"/>
    </source>
</evidence>
<dbReference type="Proteomes" id="UP001152484">
    <property type="component" value="Unassembled WGS sequence"/>
</dbReference>
<proteinExistence type="predicted"/>
<evidence type="ECO:0000313" key="1">
    <source>
        <dbReference type="EMBL" id="CAH9093957.1"/>
    </source>
</evidence>
<keyword evidence="2" id="KW-1185">Reference proteome</keyword>
<dbReference type="PANTHER" id="PTHR10492:SF101">
    <property type="entry name" value="ATP-DEPENDENT DNA HELICASE"/>
    <property type="match status" value="1"/>
</dbReference>
<name>A0A9P0ZB59_CUSEU</name>
<dbReference type="AlphaFoldDB" id="A0A9P0ZB59"/>
<reference evidence="1" key="1">
    <citation type="submission" date="2022-07" db="EMBL/GenBank/DDBJ databases">
        <authorList>
            <person name="Macas J."/>
            <person name="Novak P."/>
            <person name="Neumann P."/>
        </authorList>
    </citation>
    <scope>NUCLEOTIDE SEQUENCE</scope>
</reference>
<gene>
    <name evidence="1" type="ORF">CEURO_LOCUS12522</name>
</gene>
<accession>A0A9P0ZB59</accession>
<organism evidence="1 2">
    <name type="scientific">Cuscuta europaea</name>
    <name type="common">European dodder</name>
    <dbReference type="NCBI Taxonomy" id="41803"/>
    <lineage>
        <taxon>Eukaryota</taxon>
        <taxon>Viridiplantae</taxon>
        <taxon>Streptophyta</taxon>
        <taxon>Embryophyta</taxon>
        <taxon>Tracheophyta</taxon>
        <taxon>Spermatophyta</taxon>
        <taxon>Magnoliopsida</taxon>
        <taxon>eudicotyledons</taxon>
        <taxon>Gunneridae</taxon>
        <taxon>Pentapetalae</taxon>
        <taxon>asterids</taxon>
        <taxon>lamiids</taxon>
        <taxon>Solanales</taxon>
        <taxon>Convolvulaceae</taxon>
        <taxon>Cuscuteae</taxon>
        <taxon>Cuscuta</taxon>
        <taxon>Cuscuta subgen. Cuscuta</taxon>
    </lineage>
</organism>
<dbReference type="OrthoDB" id="1304457at2759"/>